<dbReference type="Gene3D" id="3.10.180.50">
    <property type="match status" value="1"/>
</dbReference>
<dbReference type="PANTHER" id="PTHR31136:SF5">
    <property type="entry name" value="2-OXOADIPATE DIOXYGENASE_DECARBOXYLASE, CHLOROPLASTIC"/>
    <property type="match status" value="1"/>
</dbReference>
<sequence>MGYACLAGPDLQGYAPTKLTWISSDFVRWCSKYAQGRGVAVPTDGHHRAAVVASVPRPAFKSFDGVGSILYLLQDDELFLRTMISGMEKVYLSRNPTANAILELVRKDDGDHICYDHFAFRTFGVHSTMSIYLHELFISLPQ</sequence>
<dbReference type="PANTHER" id="PTHR31136">
    <property type="entry name" value="DUF1338 DOMAIN-CONTAINING PROTEIN"/>
    <property type="match status" value="1"/>
</dbReference>
<dbReference type="AlphaFoldDB" id="A0A427B3F5"/>
<protein>
    <submittedName>
        <fullName evidence="1">Uncharacterized protein</fullName>
    </submittedName>
</protein>
<gene>
    <name evidence="1" type="ORF">B296_00012335</name>
</gene>
<accession>A0A427B3F5</accession>
<evidence type="ECO:0000313" key="1">
    <source>
        <dbReference type="EMBL" id="RRT83005.1"/>
    </source>
</evidence>
<reference evidence="1 2" key="1">
    <citation type="journal article" date="2014" name="Agronomy (Basel)">
        <title>A Draft Genome Sequence for Ensete ventricosum, the Drought-Tolerant Tree Against Hunger.</title>
        <authorList>
            <person name="Harrison J."/>
            <person name="Moore K.A."/>
            <person name="Paszkiewicz K."/>
            <person name="Jones T."/>
            <person name="Grant M."/>
            <person name="Ambacheew D."/>
            <person name="Muzemil S."/>
            <person name="Studholme D.J."/>
        </authorList>
    </citation>
    <scope>NUCLEOTIDE SEQUENCE [LARGE SCALE GENOMIC DNA]</scope>
</reference>
<organism evidence="1 2">
    <name type="scientific">Ensete ventricosum</name>
    <name type="common">Abyssinian banana</name>
    <name type="synonym">Musa ensete</name>
    <dbReference type="NCBI Taxonomy" id="4639"/>
    <lineage>
        <taxon>Eukaryota</taxon>
        <taxon>Viridiplantae</taxon>
        <taxon>Streptophyta</taxon>
        <taxon>Embryophyta</taxon>
        <taxon>Tracheophyta</taxon>
        <taxon>Spermatophyta</taxon>
        <taxon>Magnoliopsida</taxon>
        <taxon>Liliopsida</taxon>
        <taxon>Zingiberales</taxon>
        <taxon>Musaceae</taxon>
        <taxon>Ensete</taxon>
    </lineage>
</organism>
<proteinExistence type="predicted"/>
<dbReference type="EMBL" id="AMZH03000580">
    <property type="protein sequence ID" value="RRT83005.1"/>
    <property type="molecule type" value="Genomic_DNA"/>
</dbReference>
<comment type="caution">
    <text evidence="1">The sequence shown here is derived from an EMBL/GenBank/DDBJ whole genome shotgun (WGS) entry which is preliminary data.</text>
</comment>
<evidence type="ECO:0000313" key="2">
    <source>
        <dbReference type="Proteomes" id="UP000287651"/>
    </source>
</evidence>
<dbReference type="Proteomes" id="UP000287651">
    <property type="component" value="Unassembled WGS sequence"/>
</dbReference>
<name>A0A427B3F5_ENSVE</name>